<dbReference type="CDD" id="cd00082">
    <property type="entry name" value="HisKA"/>
    <property type="match status" value="2"/>
</dbReference>
<dbReference type="InterPro" id="IPR036097">
    <property type="entry name" value="HisK_dim/P_sf"/>
</dbReference>
<name>A0A381TGD2_9ZZZZ</name>
<organism evidence="9">
    <name type="scientific">marine metagenome</name>
    <dbReference type="NCBI Taxonomy" id="408172"/>
    <lineage>
        <taxon>unclassified sequences</taxon>
        <taxon>metagenomes</taxon>
        <taxon>ecological metagenomes</taxon>
    </lineage>
</organism>
<dbReference type="EMBL" id="UINC01004513">
    <property type="protein sequence ID" value="SVA14869.1"/>
    <property type="molecule type" value="Genomic_DNA"/>
</dbReference>
<proteinExistence type="predicted"/>
<dbReference type="AlphaFoldDB" id="A0A381TGD2"/>
<keyword evidence="4" id="KW-1133">Transmembrane helix</keyword>
<comment type="subcellular location">
    <subcellularLocation>
        <location evidence="1">Membrane</location>
    </subcellularLocation>
</comment>
<keyword evidence="2" id="KW-0812">Transmembrane</keyword>
<evidence type="ECO:0000256" key="4">
    <source>
        <dbReference type="ARBA" id="ARBA00022989"/>
    </source>
</evidence>
<evidence type="ECO:0000256" key="5">
    <source>
        <dbReference type="ARBA" id="ARBA00023136"/>
    </source>
</evidence>
<dbReference type="CDD" id="cd07302">
    <property type="entry name" value="CHD"/>
    <property type="match status" value="1"/>
</dbReference>
<dbReference type="PANTHER" id="PTHR11920:SF335">
    <property type="entry name" value="GUANYLATE CYCLASE"/>
    <property type="match status" value="1"/>
</dbReference>
<dbReference type="PROSITE" id="PS50125">
    <property type="entry name" value="GUANYLATE_CYCLASE_2"/>
    <property type="match status" value="1"/>
</dbReference>
<dbReference type="PANTHER" id="PTHR11920">
    <property type="entry name" value="GUANYLYL CYCLASE"/>
    <property type="match status" value="1"/>
</dbReference>
<sequence length="526" mass="58990">MDIRTEKAFLGKARHNLKNPVNAILGYSEMLIEDCEDEGLDHLISDINKLHQAGDEILKSIEELFNDRALSDPDRSIISIAKDMEIALRTPLNSIIGYSELLLDESENINIDNFVSDINKITESGRLLEKELSTIIEFDSDDIGGIRKQKLNQGNLSMVQDVMDSIEPIEKSDKKPNVVGNVLAVDDNKNNTDLLKKRLTKHGHNVITANNGNEALIQLMSSKDDIDVILLDIVMPEMNGYEVLKFIKNDKRFYELPVIMISSMDDTDSIYRCIEIGADDYITKPFEKSILDARITSCIEKKHLRDKEKSLLLELEKERDKSENLLLNILPQDIAQRLKSGETDIASKHENVSVLFADIINFTPQTKDLSPSKVVHILNDIFSAFDDLARKFNIEKIKTIGDSYFAVGGLHTDESEGAVNIMELAKEMINAIHYINKNTAEMELHIRIGVHTGPAVAGVIGKNKFAYDLWGATINMANRLETTCPSGGGIHISESTKVILKDKYKYQLCTNTEIKGIGKVNTYLVV</sequence>
<feature type="domain" description="Guanylate cyclase" evidence="8">
    <location>
        <begin position="353"/>
        <end position="481"/>
    </location>
</feature>
<evidence type="ECO:0000256" key="2">
    <source>
        <dbReference type="ARBA" id="ARBA00022692"/>
    </source>
</evidence>
<dbReference type="GO" id="GO:0000155">
    <property type="term" value="F:phosphorelay sensor kinase activity"/>
    <property type="evidence" value="ECO:0007669"/>
    <property type="project" value="InterPro"/>
</dbReference>
<dbReference type="SMART" id="SM00448">
    <property type="entry name" value="REC"/>
    <property type="match status" value="1"/>
</dbReference>
<dbReference type="InterPro" id="IPR029787">
    <property type="entry name" value="Nucleotide_cyclase"/>
</dbReference>
<accession>A0A381TGD2</accession>
<evidence type="ECO:0000256" key="1">
    <source>
        <dbReference type="ARBA" id="ARBA00004370"/>
    </source>
</evidence>
<keyword evidence="3" id="KW-0547">Nucleotide-binding</keyword>
<dbReference type="InterPro" id="IPR011006">
    <property type="entry name" value="CheY-like_superfamily"/>
</dbReference>
<evidence type="ECO:0008006" key="10">
    <source>
        <dbReference type="Google" id="ProtNLM"/>
    </source>
</evidence>
<dbReference type="InterPro" id="IPR001789">
    <property type="entry name" value="Sig_transdc_resp-reg_receiver"/>
</dbReference>
<dbReference type="SUPFAM" id="SSF55073">
    <property type="entry name" value="Nucleotide cyclase"/>
    <property type="match status" value="1"/>
</dbReference>
<dbReference type="GO" id="GO:0000166">
    <property type="term" value="F:nucleotide binding"/>
    <property type="evidence" value="ECO:0007669"/>
    <property type="project" value="UniProtKB-KW"/>
</dbReference>
<evidence type="ECO:0000259" key="7">
    <source>
        <dbReference type="PROSITE" id="PS50110"/>
    </source>
</evidence>
<reference evidence="9" key="1">
    <citation type="submission" date="2018-05" db="EMBL/GenBank/DDBJ databases">
        <authorList>
            <person name="Lanie J.A."/>
            <person name="Ng W.-L."/>
            <person name="Kazmierczak K.M."/>
            <person name="Andrzejewski T.M."/>
            <person name="Davidsen T.M."/>
            <person name="Wayne K.J."/>
            <person name="Tettelin H."/>
            <person name="Glass J.I."/>
            <person name="Rusch D."/>
            <person name="Podicherti R."/>
            <person name="Tsui H.-C.T."/>
            <person name="Winkler M.E."/>
        </authorList>
    </citation>
    <scope>NUCLEOTIDE SEQUENCE</scope>
</reference>
<dbReference type="Gene3D" id="3.40.50.2300">
    <property type="match status" value="1"/>
</dbReference>
<dbReference type="GO" id="GO:0009190">
    <property type="term" value="P:cyclic nucleotide biosynthetic process"/>
    <property type="evidence" value="ECO:0007669"/>
    <property type="project" value="InterPro"/>
</dbReference>
<dbReference type="InterPro" id="IPR003661">
    <property type="entry name" value="HisK_dim/P_dom"/>
</dbReference>
<dbReference type="InterPro" id="IPR001054">
    <property type="entry name" value="A/G_cyclase"/>
</dbReference>
<dbReference type="SMART" id="SM00044">
    <property type="entry name" value="CYCc"/>
    <property type="match status" value="1"/>
</dbReference>
<dbReference type="Pfam" id="PF00072">
    <property type="entry name" value="Response_reg"/>
    <property type="match status" value="1"/>
</dbReference>
<dbReference type="Pfam" id="PF00211">
    <property type="entry name" value="Guanylate_cyc"/>
    <property type="match status" value="1"/>
</dbReference>
<evidence type="ECO:0000256" key="3">
    <source>
        <dbReference type="ARBA" id="ARBA00022741"/>
    </source>
</evidence>
<dbReference type="GO" id="GO:0016020">
    <property type="term" value="C:membrane"/>
    <property type="evidence" value="ECO:0007669"/>
    <property type="project" value="UniProtKB-SubCell"/>
</dbReference>
<keyword evidence="6" id="KW-0456">Lyase</keyword>
<feature type="domain" description="Response regulatory" evidence="7">
    <location>
        <begin position="181"/>
        <end position="299"/>
    </location>
</feature>
<dbReference type="PROSITE" id="PS50110">
    <property type="entry name" value="RESPONSE_REGULATORY"/>
    <property type="match status" value="1"/>
</dbReference>
<dbReference type="SUPFAM" id="SSF47384">
    <property type="entry name" value="Homodimeric domain of signal transducing histidine kinase"/>
    <property type="match status" value="2"/>
</dbReference>
<protein>
    <recommendedName>
        <fullName evidence="10">Guanylate cyclase</fullName>
    </recommendedName>
</protein>
<keyword evidence="5" id="KW-0472">Membrane</keyword>
<dbReference type="GO" id="GO:0016829">
    <property type="term" value="F:lyase activity"/>
    <property type="evidence" value="ECO:0007669"/>
    <property type="project" value="UniProtKB-KW"/>
</dbReference>
<evidence type="ECO:0000256" key="6">
    <source>
        <dbReference type="ARBA" id="ARBA00023239"/>
    </source>
</evidence>
<evidence type="ECO:0000259" key="8">
    <source>
        <dbReference type="PROSITE" id="PS50125"/>
    </source>
</evidence>
<dbReference type="Gene3D" id="1.10.287.130">
    <property type="match status" value="2"/>
</dbReference>
<evidence type="ECO:0000313" key="9">
    <source>
        <dbReference type="EMBL" id="SVA14869.1"/>
    </source>
</evidence>
<dbReference type="SUPFAM" id="SSF52172">
    <property type="entry name" value="CheY-like"/>
    <property type="match status" value="1"/>
</dbReference>
<dbReference type="Gene3D" id="3.30.70.1230">
    <property type="entry name" value="Nucleotide cyclase"/>
    <property type="match status" value="1"/>
</dbReference>
<dbReference type="InterPro" id="IPR050401">
    <property type="entry name" value="Cyclic_nucleotide_synthase"/>
</dbReference>
<gene>
    <name evidence="9" type="ORF">METZ01_LOCUS67723</name>
</gene>
<dbReference type="SMART" id="SM00388">
    <property type="entry name" value="HisKA"/>
    <property type="match status" value="2"/>
</dbReference>